<dbReference type="GO" id="GO:0007165">
    <property type="term" value="P:signal transduction"/>
    <property type="evidence" value="ECO:0007669"/>
    <property type="project" value="InterPro"/>
</dbReference>
<dbReference type="Proteomes" id="UP000010798">
    <property type="component" value="Chromosome"/>
</dbReference>
<protein>
    <submittedName>
        <fullName evidence="2">Chemotaxis signal transduction protein</fullName>
    </submittedName>
</protein>
<dbReference type="SUPFAM" id="SSF50341">
    <property type="entry name" value="CheW-like"/>
    <property type="match status" value="1"/>
</dbReference>
<dbReference type="OrthoDB" id="9790406at2"/>
<dbReference type="Gene3D" id="2.40.50.180">
    <property type="entry name" value="CheA-289, Domain 4"/>
    <property type="match status" value="1"/>
</dbReference>
<dbReference type="AlphaFoldDB" id="L0DEK6"/>
<dbReference type="HOGENOM" id="CLU_1712058_0_0_0"/>
<dbReference type="EMBL" id="CP003364">
    <property type="protein sequence ID" value="AGA27692.1"/>
    <property type="molecule type" value="Genomic_DNA"/>
</dbReference>
<evidence type="ECO:0000313" key="3">
    <source>
        <dbReference type="Proteomes" id="UP000010798"/>
    </source>
</evidence>
<dbReference type="InterPro" id="IPR036061">
    <property type="entry name" value="CheW-like_dom_sf"/>
</dbReference>
<dbReference type="RefSeq" id="WP_015246837.1">
    <property type="nucleotide sequence ID" value="NC_019892.1"/>
</dbReference>
<dbReference type="STRING" id="886293.Sinac_3431"/>
<keyword evidence="3" id="KW-1185">Reference proteome</keyword>
<dbReference type="KEGG" id="saci:Sinac_3431"/>
<dbReference type="eggNOG" id="COG0835">
    <property type="taxonomic scope" value="Bacteria"/>
</dbReference>
<sequence length="153" mass="16385">MPTSAAVQPPPWCLFRSDSRPFAVALEAVAEVVQADRLIRLAHCPPQILGLCTVRRDIVPVLSLNPGASGVEPETSVVVLVLRSDQGMWGIRIDREGTAVSDGVLNASAQGEPASGGAEVVGSVQRGDLAHAVINPDRTWRNVRALVEAWYQR</sequence>
<reference evidence="2 3" key="1">
    <citation type="submission" date="2012-02" db="EMBL/GenBank/DDBJ databases">
        <title>Complete sequence of chromosome of Singulisphaera acidiphila DSM 18658.</title>
        <authorList>
            <consortium name="US DOE Joint Genome Institute (JGI-PGF)"/>
            <person name="Lucas S."/>
            <person name="Copeland A."/>
            <person name="Lapidus A."/>
            <person name="Glavina del Rio T."/>
            <person name="Dalin E."/>
            <person name="Tice H."/>
            <person name="Bruce D."/>
            <person name="Goodwin L."/>
            <person name="Pitluck S."/>
            <person name="Peters L."/>
            <person name="Ovchinnikova G."/>
            <person name="Chertkov O."/>
            <person name="Kyrpides N."/>
            <person name="Mavromatis K."/>
            <person name="Ivanova N."/>
            <person name="Brettin T."/>
            <person name="Detter J.C."/>
            <person name="Han C."/>
            <person name="Larimer F."/>
            <person name="Land M."/>
            <person name="Hauser L."/>
            <person name="Markowitz V."/>
            <person name="Cheng J.-F."/>
            <person name="Hugenholtz P."/>
            <person name="Woyke T."/>
            <person name="Wu D."/>
            <person name="Tindall B."/>
            <person name="Pomrenke H."/>
            <person name="Brambilla E."/>
            <person name="Klenk H.-P."/>
            <person name="Eisen J.A."/>
        </authorList>
    </citation>
    <scope>NUCLEOTIDE SEQUENCE [LARGE SCALE GENOMIC DNA]</scope>
    <source>
        <strain evidence="3">ATCC BAA-1392 / DSM 18658 / VKM B-2454 / MOB10</strain>
    </source>
</reference>
<dbReference type="Pfam" id="PF01584">
    <property type="entry name" value="CheW"/>
    <property type="match status" value="1"/>
</dbReference>
<name>L0DEK6_SINAD</name>
<dbReference type="InterPro" id="IPR002545">
    <property type="entry name" value="CheW-lke_dom"/>
</dbReference>
<organism evidence="2 3">
    <name type="scientific">Singulisphaera acidiphila (strain ATCC BAA-1392 / DSM 18658 / VKM B-2454 / MOB10)</name>
    <dbReference type="NCBI Taxonomy" id="886293"/>
    <lineage>
        <taxon>Bacteria</taxon>
        <taxon>Pseudomonadati</taxon>
        <taxon>Planctomycetota</taxon>
        <taxon>Planctomycetia</taxon>
        <taxon>Isosphaerales</taxon>
        <taxon>Isosphaeraceae</taxon>
        <taxon>Singulisphaera</taxon>
    </lineage>
</organism>
<evidence type="ECO:0000313" key="2">
    <source>
        <dbReference type="EMBL" id="AGA27692.1"/>
    </source>
</evidence>
<gene>
    <name evidence="2" type="ordered locus">Sinac_3431</name>
</gene>
<dbReference type="GO" id="GO:0006935">
    <property type="term" value="P:chemotaxis"/>
    <property type="evidence" value="ECO:0007669"/>
    <property type="project" value="InterPro"/>
</dbReference>
<proteinExistence type="predicted"/>
<feature type="domain" description="CheW-like" evidence="1">
    <location>
        <begin position="14"/>
        <end position="95"/>
    </location>
</feature>
<accession>L0DEK6</accession>
<evidence type="ECO:0000259" key="1">
    <source>
        <dbReference type="Pfam" id="PF01584"/>
    </source>
</evidence>